<accession>X6P4Y4</accession>
<comment type="caution">
    <text evidence="1">The sequence shown here is derived from an EMBL/GenBank/DDBJ whole genome shotgun (WGS) entry which is preliminary data.</text>
</comment>
<dbReference type="AlphaFoldDB" id="X6P4Y4"/>
<organism evidence="1 2">
    <name type="scientific">Reticulomyxa filosa</name>
    <dbReference type="NCBI Taxonomy" id="46433"/>
    <lineage>
        <taxon>Eukaryota</taxon>
        <taxon>Sar</taxon>
        <taxon>Rhizaria</taxon>
        <taxon>Retaria</taxon>
        <taxon>Foraminifera</taxon>
        <taxon>Monothalamids</taxon>
        <taxon>Reticulomyxidae</taxon>
        <taxon>Reticulomyxa</taxon>
    </lineage>
</organism>
<evidence type="ECO:0000313" key="2">
    <source>
        <dbReference type="Proteomes" id="UP000023152"/>
    </source>
</evidence>
<reference evidence="1 2" key="1">
    <citation type="journal article" date="2013" name="Curr. Biol.">
        <title>The Genome of the Foraminiferan Reticulomyxa filosa.</title>
        <authorList>
            <person name="Glockner G."/>
            <person name="Hulsmann N."/>
            <person name="Schleicher M."/>
            <person name="Noegel A.A."/>
            <person name="Eichinger L."/>
            <person name="Gallinger C."/>
            <person name="Pawlowski J."/>
            <person name="Sierra R."/>
            <person name="Euteneuer U."/>
            <person name="Pillet L."/>
            <person name="Moustafa A."/>
            <person name="Platzer M."/>
            <person name="Groth M."/>
            <person name="Szafranski K."/>
            <person name="Schliwa M."/>
        </authorList>
    </citation>
    <scope>NUCLEOTIDE SEQUENCE [LARGE SCALE GENOMIC DNA]</scope>
</reference>
<protein>
    <submittedName>
        <fullName evidence="1">Uncharacterized protein</fullName>
    </submittedName>
</protein>
<sequence length="138" mass="16506">MIQFKAEMRRVTRSINYLKILGNKLTQKERYISFKHKLEILFARSNIYSPNDEKTHTREYAWNAKAESEDENTQMITSELLEEFENNKNKNTKNKKKNKNQTMFEHATLNIVSNGLPFVEKDRKKWIKTSQIWDIFSA</sequence>
<evidence type="ECO:0000313" key="1">
    <source>
        <dbReference type="EMBL" id="ETO33144.1"/>
    </source>
</evidence>
<dbReference type="Proteomes" id="UP000023152">
    <property type="component" value="Unassembled WGS sequence"/>
</dbReference>
<gene>
    <name evidence="1" type="ORF">RFI_03962</name>
</gene>
<proteinExistence type="predicted"/>
<dbReference type="EMBL" id="ASPP01003636">
    <property type="protein sequence ID" value="ETO33144.1"/>
    <property type="molecule type" value="Genomic_DNA"/>
</dbReference>
<keyword evidence="2" id="KW-1185">Reference proteome</keyword>
<name>X6P4Y4_RETFI</name>